<dbReference type="AlphaFoldDB" id="A0A6G0YCQ9"/>
<dbReference type="EMBL" id="VUJU01004809">
    <property type="protein sequence ID" value="KAF0753195.1"/>
    <property type="molecule type" value="Genomic_DNA"/>
</dbReference>
<evidence type="ECO:0000313" key="1">
    <source>
        <dbReference type="EMBL" id="KAF0753195.1"/>
    </source>
</evidence>
<organism evidence="1 2">
    <name type="scientific">Aphis craccivora</name>
    <name type="common">Cowpea aphid</name>
    <dbReference type="NCBI Taxonomy" id="307492"/>
    <lineage>
        <taxon>Eukaryota</taxon>
        <taxon>Metazoa</taxon>
        <taxon>Ecdysozoa</taxon>
        <taxon>Arthropoda</taxon>
        <taxon>Hexapoda</taxon>
        <taxon>Insecta</taxon>
        <taxon>Pterygota</taxon>
        <taxon>Neoptera</taxon>
        <taxon>Paraneoptera</taxon>
        <taxon>Hemiptera</taxon>
        <taxon>Sternorrhyncha</taxon>
        <taxon>Aphidomorpha</taxon>
        <taxon>Aphidoidea</taxon>
        <taxon>Aphididae</taxon>
        <taxon>Aphidini</taxon>
        <taxon>Aphis</taxon>
        <taxon>Aphis</taxon>
    </lineage>
</organism>
<proteinExistence type="predicted"/>
<accession>A0A6G0YCQ9</accession>
<name>A0A6G0YCQ9_APHCR</name>
<dbReference type="OrthoDB" id="6611940at2759"/>
<gene>
    <name evidence="1" type="ORF">FWK35_00028971</name>
</gene>
<dbReference type="Proteomes" id="UP000478052">
    <property type="component" value="Unassembled WGS sequence"/>
</dbReference>
<keyword evidence="2" id="KW-1185">Reference proteome</keyword>
<evidence type="ECO:0000313" key="2">
    <source>
        <dbReference type="Proteomes" id="UP000478052"/>
    </source>
</evidence>
<reference evidence="1 2" key="1">
    <citation type="submission" date="2019-08" db="EMBL/GenBank/DDBJ databases">
        <title>Whole genome of Aphis craccivora.</title>
        <authorList>
            <person name="Voronova N.V."/>
            <person name="Shulinski R.S."/>
            <person name="Bandarenka Y.V."/>
            <person name="Zhorov D.G."/>
            <person name="Warner D."/>
        </authorList>
    </citation>
    <scope>NUCLEOTIDE SEQUENCE [LARGE SCALE GENOMIC DNA]</scope>
    <source>
        <strain evidence="1">180601</strain>
        <tissue evidence="1">Whole Body</tissue>
    </source>
</reference>
<protein>
    <submittedName>
        <fullName evidence="1">Uncharacterized protein</fullName>
    </submittedName>
</protein>
<comment type="caution">
    <text evidence="1">The sequence shown here is derived from an EMBL/GenBank/DDBJ whole genome shotgun (WGS) entry which is preliminary data.</text>
</comment>
<sequence>MCNGEYRVLFVAIYPCESTKDHTFAWNLYFNKKSLNITEIKGNLTFKEAFDDSAKVSRYYIYFFMSHIK</sequence>